<evidence type="ECO:0000256" key="2">
    <source>
        <dbReference type="ARBA" id="ARBA00007511"/>
    </source>
</evidence>
<proteinExistence type="inferred from homology"/>
<dbReference type="EMBL" id="FZOT01000002">
    <property type="protein sequence ID" value="SNS38897.1"/>
    <property type="molecule type" value="Genomic_DNA"/>
</dbReference>
<reference evidence="7 8" key="1">
    <citation type="submission" date="2017-06" db="EMBL/GenBank/DDBJ databases">
        <authorList>
            <person name="Kim H.J."/>
            <person name="Triplett B.A."/>
        </authorList>
    </citation>
    <scope>NUCLEOTIDE SEQUENCE [LARGE SCALE GENOMIC DNA]</scope>
    <source>
        <strain evidence="7 8">U15</strain>
    </source>
</reference>
<dbReference type="OrthoDB" id="5295733at2"/>
<dbReference type="RefSeq" id="WP_089398322.1">
    <property type="nucleotide sequence ID" value="NZ_FZOT01000002.1"/>
</dbReference>
<feature type="transmembrane region" description="Helical" evidence="6">
    <location>
        <begin position="112"/>
        <end position="131"/>
    </location>
</feature>
<feature type="transmembrane region" description="Helical" evidence="6">
    <location>
        <begin position="46"/>
        <end position="66"/>
    </location>
</feature>
<feature type="transmembrane region" description="Helical" evidence="6">
    <location>
        <begin position="72"/>
        <end position="91"/>
    </location>
</feature>
<evidence type="ECO:0000313" key="7">
    <source>
        <dbReference type="EMBL" id="SNS38897.1"/>
    </source>
</evidence>
<evidence type="ECO:0000256" key="1">
    <source>
        <dbReference type="ARBA" id="ARBA00004141"/>
    </source>
</evidence>
<dbReference type="AlphaFoldDB" id="A0A239E2Q1"/>
<dbReference type="Proteomes" id="UP000198284">
    <property type="component" value="Unassembled WGS sequence"/>
</dbReference>
<gene>
    <name evidence="7" type="ORF">SAMN06265795_102495</name>
</gene>
<accession>A0A239E2Q1</accession>
<dbReference type="InterPro" id="IPR022301">
    <property type="entry name" value="Integral_membrane_YjbE"/>
</dbReference>
<evidence type="ECO:0000256" key="5">
    <source>
        <dbReference type="ARBA" id="ARBA00023136"/>
    </source>
</evidence>
<dbReference type="PANTHER" id="PTHR30238:SF4">
    <property type="entry name" value="SLL1022 PROTEIN"/>
    <property type="match status" value="1"/>
</dbReference>
<evidence type="ECO:0000313" key="8">
    <source>
        <dbReference type="Proteomes" id="UP000198284"/>
    </source>
</evidence>
<keyword evidence="5 6" id="KW-0472">Membrane</keyword>
<dbReference type="GO" id="GO:0016020">
    <property type="term" value="C:membrane"/>
    <property type="evidence" value="ECO:0007669"/>
    <property type="project" value="UniProtKB-SubCell"/>
</dbReference>
<feature type="transmembrane region" description="Helical" evidence="6">
    <location>
        <begin position="12"/>
        <end position="34"/>
    </location>
</feature>
<evidence type="ECO:0000256" key="3">
    <source>
        <dbReference type="ARBA" id="ARBA00022692"/>
    </source>
</evidence>
<keyword evidence="4 6" id="KW-1133">Transmembrane helix</keyword>
<comment type="similarity">
    <text evidence="2">Belongs to the TerC family.</text>
</comment>
<evidence type="ECO:0000256" key="4">
    <source>
        <dbReference type="ARBA" id="ARBA00022989"/>
    </source>
</evidence>
<sequence length="232" mass="24400">MEFLSSPIFWAALGNIILINIVLSGDNAVVIALASRSLPPHQQRKAIVFGSAAAIVMRIILTIFALKLLTLPYLKIIGAFLLLYIGIQLLAEGDEDADVKEHSTMAGAIRTILVADLVMSLDNVLGVAAAAKGDITLLVLGLAISIPLIIFGSAIILKLMEKLPIIITLGAALLGYLAGEMLISDTALSSWVAANFPHHEIFGLSIPGLVGAAIVVAVGHWLANRSAEPKEA</sequence>
<keyword evidence="3 6" id="KW-0812">Transmembrane</keyword>
<feature type="transmembrane region" description="Helical" evidence="6">
    <location>
        <begin position="204"/>
        <end position="223"/>
    </location>
</feature>
<name>A0A239E2Q1_9BURK</name>
<dbReference type="PANTHER" id="PTHR30238">
    <property type="entry name" value="MEMBRANE BOUND PREDICTED REDOX MODULATOR"/>
    <property type="match status" value="1"/>
</dbReference>
<organism evidence="7 8">
    <name type="scientific">Noviherbaspirillum humi</name>
    <dbReference type="NCBI Taxonomy" id="1688639"/>
    <lineage>
        <taxon>Bacteria</taxon>
        <taxon>Pseudomonadati</taxon>
        <taxon>Pseudomonadota</taxon>
        <taxon>Betaproteobacteria</taxon>
        <taxon>Burkholderiales</taxon>
        <taxon>Oxalobacteraceae</taxon>
        <taxon>Noviherbaspirillum</taxon>
    </lineage>
</organism>
<comment type="subcellular location">
    <subcellularLocation>
        <location evidence="1">Membrane</location>
        <topology evidence="1">Multi-pass membrane protein</topology>
    </subcellularLocation>
</comment>
<dbReference type="Pfam" id="PF03741">
    <property type="entry name" value="TerC"/>
    <property type="match status" value="1"/>
</dbReference>
<feature type="transmembrane region" description="Helical" evidence="6">
    <location>
        <begin position="164"/>
        <end position="184"/>
    </location>
</feature>
<evidence type="ECO:0000256" key="6">
    <source>
        <dbReference type="SAM" id="Phobius"/>
    </source>
</evidence>
<feature type="transmembrane region" description="Helical" evidence="6">
    <location>
        <begin position="137"/>
        <end position="157"/>
    </location>
</feature>
<keyword evidence="8" id="KW-1185">Reference proteome</keyword>
<protein>
    <submittedName>
        <fullName evidence="7">Integral membrane protein, YjbE family</fullName>
    </submittedName>
</protein>
<dbReference type="InterPro" id="IPR005496">
    <property type="entry name" value="Integral_membrane_TerC"/>
</dbReference>
<dbReference type="NCBIfam" id="TIGR03717">
    <property type="entry name" value="R_switched_YjbE"/>
    <property type="match status" value="1"/>
</dbReference>